<organism evidence="4 5">
    <name type="scientific">Flaviaesturariibacter aridisoli</name>
    <dbReference type="NCBI Taxonomy" id="2545761"/>
    <lineage>
        <taxon>Bacteria</taxon>
        <taxon>Pseudomonadati</taxon>
        <taxon>Bacteroidota</taxon>
        <taxon>Chitinophagia</taxon>
        <taxon>Chitinophagales</taxon>
        <taxon>Chitinophagaceae</taxon>
        <taxon>Flaviaestuariibacter</taxon>
    </lineage>
</organism>
<proteinExistence type="predicted"/>
<dbReference type="OrthoDB" id="648566at2"/>
<dbReference type="Proteomes" id="UP000295164">
    <property type="component" value="Unassembled WGS sequence"/>
</dbReference>
<dbReference type="Pfam" id="PF08874">
    <property type="entry name" value="DUF1835"/>
    <property type="match status" value="1"/>
</dbReference>
<evidence type="ECO:0000313" key="5">
    <source>
        <dbReference type="Proteomes" id="UP000295164"/>
    </source>
</evidence>
<accession>A0A4R4E8N4</accession>
<dbReference type="InterPro" id="IPR022123">
    <property type="entry name" value="DUF3658"/>
</dbReference>
<keyword evidence="5" id="KW-1185">Reference proteome</keyword>
<gene>
    <name evidence="4" type="ORF">E0486_03525</name>
</gene>
<evidence type="ECO:0000256" key="1">
    <source>
        <dbReference type="SAM" id="MobiDB-lite"/>
    </source>
</evidence>
<name>A0A4R4E8N4_9BACT</name>
<dbReference type="InterPro" id="IPR014973">
    <property type="entry name" value="DUF1835"/>
</dbReference>
<protein>
    <submittedName>
        <fullName evidence="4">DUF1835 domain-containing protein</fullName>
    </submittedName>
</protein>
<reference evidence="4 5" key="1">
    <citation type="submission" date="2019-03" db="EMBL/GenBank/DDBJ databases">
        <authorList>
            <person name="Kim M.K.M."/>
        </authorList>
    </citation>
    <scope>NUCLEOTIDE SEQUENCE [LARGE SCALE GENOMIC DNA]</scope>
    <source>
        <strain evidence="4 5">17J68-15</strain>
    </source>
</reference>
<evidence type="ECO:0000313" key="4">
    <source>
        <dbReference type="EMBL" id="TCZ74158.1"/>
    </source>
</evidence>
<feature type="domain" description="DUF3658" evidence="3">
    <location>
        <begin position="159"/>
        <end position="256"/>
    </location>
</feature>
<feature type="domain" description="DUF1835" evidence="2">
    <location>
        <begin position="3"/>
        <end position="125"/>
    </location>
</feature>
<dbReference type="EMBL" id="SKFH01000003">
    <property type="protein sequence ID" value="TCZ74158.1"/>
    <property type="molecule type" value="Genomic_DNA"/>
</dbReference>
<comment type="caution">
    <text evidence="4">The sequence shown here is derived from an EMBL/GenBank/DDBJ whole genome shotgun (WGS) entry which is preliminary data.</text>
</comment>
<feature type="region of interest" description="Disordered" evidence="1">
    <location>
        <begin position="271"/>
        <end position="298"/>
    </location>
</feature>
<sequence>MTHLVFQPADAAILQKAMELDESLQGSIVEIKDDYAVGPLYGNDEESWQARRDWWKGLWEASPYGAAETLPMVDDKMTVHGLKRSLDEEPKEELWIWMGQNAHDVCGYYWLISQLQDYQGRVFVLYMNNLPFINEKGGIFYPQYLFEIPAPEFRKAKKLCRKVTLSELEVDPDEWKRLVSENALVRILEGGKKIASKGDDFYDDDILKNLTKDPQKGNKAMSTILGKMKIKTGDLFLLWRMRTLAGQGALDLNGDPAKGWKEFDVRLPGGGLPFAAEGDHAEGVAQEPGTGSEGSQGS</sequence>
<dbReference type="RefSeq" id="WP_131850757.1">
    <property type="nucleotide sequence ID" value="NZ_SKFH01000003.1"/>
</dbReference>
<evidence type="ECO:0000259" key="3">
    <source>
        <dbReference type="Pfam" id="PF12395"/>
    </source>
</evidence>
<dbReference type="AlphaFoldDB" id="A0A4R4E8N4"/>
<dbReference type="Pfam" id="PF12395">
    <property type="entry name" value="DUF3658"/>
    <property type="match status" value="1"/>
</dbReference>
<evidence type="ECO:0000259" key="2">
    <source>
        <dbReference type="Pfam" id="PF08874"/>
    </source>
</evidence>